<gene>
    <name evidence="1" type="ORF">XmelCFBP4644_19270</name>
</gene>
<dbReference type="EMBL" id="MDEH01000016">
    <property type="protein sequence ID" value="PPU70781.1"/>
    <property type="molecule type" value="Genomic_DNA"/>
</dbReference>
<dbReference type="Proteomes" id="UP000239865">
    <property type="component" value="Unassembled WGS sequence"/>
</dbReference>
<evidence type="ECO:0000313" key="1">
    <source>
        <dbReference type="EMBL" id="PPU70781.1"/>
    </source>
</evidence>
<protein>
    <submittedName>
        <fullName evidence="1">Uncharacterized protein</fullName>
    </submittedName>
</protein>
<accession>A0A2S7DAC6</accession>
<organism evidence="1 2">
    <name type="scientific">Xanthomonas melonis</name>
    <dbReference type="NCBI Taxonomy" id="56456"/>
    <lineage>
        <taxon>Bacteria</taxon>
        <taxon>Pseudomonadati</taxon>
        <taxon>Pseudomonadota</taxon>
        <taxon>Gammaproteobacteria</taxon>
        <taxon>Lysobacterales</taxon>
        <taxon>Lysobacteraceae</taxon>
        <taxon>Xanthomonas</taxon>
    </lineage>
</organism>
<proteinExistence type="predicted"/>
<dbReference type="AlphaFoldDB" id="A0A2S7DAC6"/>
<name>A0A2S7DAC6_9XANT</name>
<evidence type="ECO:0000313" key="2">
    <source>
        <dbReference type="Proteomes" id="UP000239865"/>
    </source>
</evidence>
<reference evidence="1 2" key="1">
    <citation type="submission" date="2016-08" db="EMBL/GenBank/DDBJ databases">
        <authorList>
            <person name="Seilhamer J.J."/>
        </authorList>
    </citation>
    <scope>NUCLEOTIDE SEQUENCE [LARGE SCALE GENOMIC DNA]</scope>
    <source>
        <strain evidence="1 2">CFBP4644</strain>
    </source>
</reference>
<sequence>MTVAQVLVRLVEQALIGIAALVRSPAAGDVAQLLVVLVHQIPQQVEAGEQAPDRGHHHRRLAHERRQVLQCEEHRGRAAALDHVEQAVGSQIRPADP</sequence>
<comment type="caution">
    <text evidence="1">The sequence shown here is derived from an EMBL/GenBank/DDBJ whole genome shotgun (WGS) entry which is preliminary data.</text>
</comment>